<gene>
    <name evidence="1" type="ORF">Glove_162g70</name>
</gene>
<evidence type="ECO:0000313" key="1">
    <source>
        <dbReference type="EMBL" id="RHZ78515.1"/>
    </source>
</evidence>
<evidence type="ECO:0000313" key="2">
    <source>
        <dbReference type="Proteomes" id="UP000266861"/>
    </source>
</evidence>
<dbReference type="AlphaFoldDB" id="A0A397IRC3"/>
<comment type="caution">
    <text evidence="1">The sequence shown here is derived from an EMBL/GenBank/DDBJ whole genome shotgun (WGS) entry which is preliminary data.</text>
</comment>
<reference evidence="1 2" key="1">
    <citation type="submission" date="2018-08" db="EMBL/GenBank/DDBJ databases">
        <title>Genome and evolution of the arbuscular mycorrhizal fungus Diversispora epigaea (formerly Glomus versiforme) and its bacterial endosymbionts.</title>
        <authorList>
            <person name="Sun X."/>
            <person name="Fei Z."/>
            <person name="Harrison M."/>
        </authorList>
    </citation>
    <scope>NUCLEOTIDE SEQUENCE [LARGE SCALE GENOMIC DNA]</scope>
    <source>
        <strain evidence="1 2">IT104</strain>
    </source>
</reference>
<organism evidence="1 2">
    <name type="scientific">Diversispora epigaea</name>
    <dbReference type="NCBI Taxonomy" id="1348612"/>
    <lineage>
        <taxon>Eukaryota</taxon>
        <taxon>Fungi</taxon>
        <taxon>Fungi incertae sedis</taxon>
        <taxon>Mucoromycota</taxon>
        <taxon>Glomeromycotina</taxon>
        <taxon>Glomeromycetes</taxon>
        <taxon>Diversisporales</taxon>
        <taxon>Diversisporaceae</taxon>
        <taxon>Diversispora</taxon>
    </lineage>
</organism>
<protein>
    <submittedName>
        <fullName evidence="1">Uncharacterized protein</fullName>
    </submittedName>
</protein>
<accession>A0A397IRC3</accession>
<sequence length="51" mass="6244">MTLSTLECQKYIKNIKQQQQQQQQQLYNREKAYMVFSRDNRFSTNQKNVIT</sequence>
<proteinExistence type="predicted"/>
<keyword evidence="2" id="KW-1185">Reference proteome</keyword>
<dbReference type="Proteomes" id="UP000266861">
    <property type="component" value="Unassembled WGS sequence"/>
</dbReference>
<dbReference type="EMBL" id="PQFF01000153">
    <property type="protein sequence ID" value="RHZ78515.1"/>
    <property type="molecule type" value="Genomic_DNA"/>
</dbReference>
<name>A0A397IRC3_9GLOM</name>